<protein>
    <submittedName>
        <fullName evidence="1">Uncharacterized protein</fullName>
    </submittedName>
</protein>
<dbReference type="Proteomes" id="UP000501690">
    <property type="component" value="Linkage Group LG6"/>
</dbReference>
<evidence type="ECO:0000313" key="2">
    <source>
        <dbReference type="Proteomes" id="UP000501690"/>
    </source>
</evidence>
<organism evidence="1 2">
    <name type="scientific">Vigna unguiculata</name>
    <name type="common">Cowpea</name>
    <dbReference type="NCBI Taxonomy" id="3917"/>
    <lineage>
        <taxon>Eukaryota</taxon>
        <taxon>Viridiplantae</taxon>
        <taxon>Streptophyta</taxon>
        <taxon>Embryophyta</taxon>
        <taxon>Tracheophyta</taxon>
        <taxon>Spermatophyta</taxon>
        <taxon>Magnoliopsida</taxon>
        <taxon>eudicotyledons</taxon>
        <taxon>Gunneridae</taxon>
        <taxon>Pentapetalae</taxon>
        <taxon>rosids</taxon>
        <taxon>fabids</taxon>
        <taxon>Fabales</taxon>
        <taxon>Fabaceae</taxon>
        <taxon>Papilionoideae</taxon>
        <taxon>50 kb inversion clade</taxon>
        <taxon>NPAAA clade</taxon>
        <taxon>indigoferoid/millettioid clade</taxon>
        <taxon>Phaseoleae</taxon>
        <taxon>Vigna</taxon>
    </lineage>
</organism>
<proteinExistence type="predicted"/>
<evidence type="ECO:0000313" key="1">
    <source>
        <dbReference type="EMBL" id="QCD97310.1"/>
    </source>
</evidence>
<reference evidence="1 2" key="1">
    <citation type="submission" date="2019-04" db="EMBL/GenBank/DDBJ databases">
        <title>An improved genome assembly and genetic linkage map for asparagus bean, Vigna unguiculata ssp. sesquipedialis.</title>
        <authorList>
            <person name="Xia Q."/>
            <person name="Zhang R."/>
            <person name="Dong Y."/>
        </authorList>
    </citation>
    <scope>NUCLEOTIDE SEQUENCE [LARGE SCALE GENOMIC DNA]</scope>
    <source>
        <tissue evidence="1">Leaf</tissue>
    </source>
</reference>
<sequence length="68" mass="6883">MEELLSRVRLAAGCGSLGDGHLNSGSARGWRLAAMSVPLGGLGRFRLAALGAAPDDDTGDAEDAQATE</sequence>
<keyword evidence="2" id="KW-1185">Reference proteome</keyword>
<name>A0A4D6M9D6_VIGUN</name>
<dbReference type="EMBL" id="CP039350">
    <property type="protein sequence ID" value="QCD97310.1"/>
    <property type="molecule type" value="Genomic_DNA"/>
</dbReference>
<gene>
    <name evidence="1" type="ORF">DEO72_LG6g2020</name>
</gene>
<dbReference type="AlphaFoldDB" id="A0A4D6M9D6"/>
<accession>A0A4D6M9D6</accession>